<keyword evidence="1" id="KW-0812">Transmembrane</keyword>
<evidence type="ECO:0000313" key="2">
    <source>
        <dbReference type="Proteomes" id="UP000694871"/>
    </source>
</evidence>
<gene>
    <name evidence="3" type="primary">LOC107124635</name>
</gene>
<keyword evidence="2" id="KW-1185">Reference proteome</keyword>
<proteinExistence type="predicted"/>
<keyword evidence="1" id="KW-0472">Membrane</keyword>
<name>A0ABM1LCC6_GEKJA</name>
<organism evidence="2 3">
    <name type="scientific">Gekko japonicus</name>
    <name type="common">Schlegel's Japanese gecko</name>
    <dbReference type="NCBI Taxonomy" id="146911"/>
    <lineage>
        <taxon>Eukaryota</taxon>
        <taxon>Metazoa</taxon>
        <taxon>Chordata</taxon>
        <taxon>Craniata</taxon>
        <taxon>Vertebrata</taxon>
        <taxon>Euteleostomi</taxon>
        <taxon>Lepidosauria</taxon>
        <taxon>Squamata</taxon>
        <taxon>Bifurcata</taxon>
        <taxon>Gekkota</taxon>
        <taxon>Gekkonidae</taxon>
        <taxon>Gekkoninae</taxon>
        <taxon>Gekko</taxon>
    </lineage>
</organism>
<keyword evidence="1" id="KW-1133">Transmembrane helix</keyword>
<reference evidence="3" key="1">
    <citation type="submission" date="2025-08" db="UniProtKB">
        <authorList>
            <consortium name="RefSeq"/>
        </authorList>
    </citation>
    <scope>IDENTIFICATION</scope>
</reference>
<dbReference type="PANTHER" id="PTHR37397:SF1">
    <property type="entry name" value="LTD DOMAIN-CONTAINING PROTEIN"/>
    <property type="match status" value="1"/>
</dbReference>
<sequence length="808" mass="87155">MEVSGRTSPDGLLLIGPGQAGTRVDVPFPPNSSTPLLKAGLNAIALYRGVNNSSFAPGTVTSATDLLDALVYTTVEGTDSRLLDILSPGKPIFYGRERSQQGNSSMNRCVCCSTTRDASVYALGKPTPRYFNDCPKKRFSEEISLCLQGAGCQQESSVRHNTVMLLAQALGKQCGCGVSPAHFRDAAVACQGPDLVFTALLMARSAEELTGLLQDFSLFLESKEVVGFGEWNGTVRTTCLRDANVTETPPAAMPEKPGSTEGSPIAQAKLLINEVNPDNPGAREDTEYVELFYPGLVPFDLRDYWLVLYNGKNNLAYKVVNLTGHRTDDRGYFLVGSDGVTPKPSIILPPNTIQNGVDAVALYHTTTASYQTNMALTDEGLVDAVVYKSRGSEKADKLLAVLAPGQNVLHEDDSHSDQDESLSRCRSLRPRNHDSFQVTAITPSHENACPPPGSNSTEYVAHNHSVLINEVGLANCSVPYQFVEIKGTPGASLKGYSLEFFSSQDHKPYASIPLQGTFGSDGLFVLLSEQRSRPGKAHDQLVTPSVWSNLSAQQQFHAVAVTSHALQIHNSTLATGQSLEDVVAFTLKPRASQSHLGFLGPIHVVSSTGERPVSLSRCPSCSTTFAVSEVTPGSENSCPQESLSVVLGICLQTPNCSMWPQNPLMLAGLQKALADSMEESCSCGICPCYLQGLNFTCFNSILKPSGQLWARSSKQLQQLTKWQADFPRSPRLLVVDGKPLRSSLSCSASDTTVQSEASFQAWEIALAILGSILLALLLTGVALYVIKRRPQSYTTIEMNDRCEIMADI</sequence>
<feature type="transmembrane region" description="Helical" evidence="1">
    <location>
        <begin position="764"/>
        <end position="786"/>
    </location>
</feature>
<dbReference type="RefSeq" id="XP_015283613.1">
    <property type="nucleotide sequence ID" value="XM_015428127.1"/>
</dbReference>
<protein>
    <submittedName>
        <fullName evidence="3">Uncharacterized protein LOC107124635</fullName>
    </submittedName>
</protein>
<dbReference type="PANTHER" id="PTHR37397">
    <property type="entry name" value="SI:CH211-183D21.1"/>
    <property type="match status" value="1"/>
</dbReference>
<accession>A0ABM1LCC6</accession>
<evidence type="ECO:0000256" key="1">
    <source>
        <dbReference type="SAM" id="Phobius"/>
    </source>
</evidence>
<evidence type="ECO:0000313" key="3">
    <source>
        <dbReference type="RefSeq" id="XP_015283613.1"/>
    </source>
</evidence>
<dbReference type="GeneID" id="107124635"/>
<dbReference type="Proteomes" id="UP000694871">
    <property type="component" value="Unplaced"/>
</dbReference>